<evidence type="ECO:0008006" key="3">
    <source>
        <dbReference type="Google" id="ProtNLM"/>
    </source>
</evidence>
<geneLocation type="plasmid" evidence="1 2">
    <name>SV1_lp28-2</name>
</geneLocation>
<dbReference type="InterPro" id="IPR004180">
    <property type="entry name" value="DUF226_BOR_spp"/>
</dbReference>
<reference evidence="1 2" key="1">
    <citation type="journal article" date="2011" name="J. Bacteriol.">
        <title>Whole genome sequence of an unusual Borrelia burgdorferi sensu lato isolate.</title>
        <authorList>
            <person name="Casjens S.R."/>
            <person name="Fraser-Liggett C.M."/>
            <person name="Mongodin E.F."/>
            <person name="Qiu W.G."/>
            <person name="Dunn J.J."/>
            <person name="Luft B.J."/>
            <person name="Schutzer S.E."/>
        </authorList>
    </citation>
    <scope>NUCLEOTIDE SEQUENCE [LARGE SCALE GENOMIC DNA]</scope>
    <source>
        <strain evidence="1 2">SV1</strain>
    </source>
</reference>
<dbReference type="Pfam" id="PF02890">
    <property type="entry name" value="DUF226"/>
    <property type="match status" value="1"/>
</dbReference>
<keyword evidence="1" id="KW-0614">Plasmid</keyword>
<name>A0A806CKU5_9SPIR</name>
<dbReference type="EMBL" id="CP001518">
    <property type="protein sequence ID" value="ACN93362.1"/>
    <property type="molecule type" value="Genomic_DNA"/>
</dbReference>
<organism evidence="1 2">
    <name type="scientific">Borreliella finlandensis</name>
    <dbReference type="NCBI Taxonomy" id="498741"/>
    <lineage>
        <taxon>Bacteria</taxon>
        <taxon>Pseudomonadati</taxon>
        <taxon>Spirochaetota</taxon>
        <taxon>Spirochaetia</taxon>
        <taxon>Spirochaetales</taxon>
        <taxon>Borreliaceae</taxon>
        <taxon>Borreliella</taxon>
    </lineage>
</organism>
<gene>
    <name evidence="1" type="ORF">BSV1_G29</name>
</gene>
<proteinExistence type="predicted"/>
<keyword evidence="2" id="KW-1185">Reference proteome</keyword>
<sequence>MFCYLRSIARLIKKEKMNKKYFQAFINMLNKLGKEVYKFYCKELPNGRIINK</sequence>
<evidence type="ECO:0000313" key="1">
    <source>
        <dbReference type="EMBL" id="ACN93362.1"/>
    </source>
</evidence>
<dbReference type="AlphaFoldDB" id="A0A806CKU5"/>
<evidence type="ECO:0000313" key="2">
    <source>
        <dbReference type="Proteomes" id="UP000006166"/>
    </source>
</evidence>
<accession>A0A806CKU5</accession>
<protein>
    <recommendedName>
        <fullName evidence="3">Plasmid partition protein</fullName>
    </recommendedName>
</protein>
<dbReference type="Proteomes" id="UP000006166">
    <property type="component" value="Plasmid SV1_lp28-2"/>
</dbReference>